<dbReference type="PIRSF" id="PIRSF036684">
    <property type="entry name" value="ME_PTA"/>
    <property type="match status" value="1"/>
</dbReference>
<dbReference type="InterPro" id="IPR042113">
    <property type="entry name" value="P_AcTrfase_dom1"/>
</dbReference>
<name>A0ABT5B3X0_9BACT</name>
<dbReference type="InterPro" id="IPR012302">
    <property type="entry name" value="Malic_NAD-bd"/>
</dbReference>
<dbReference type="Gene3D" id="3.40.50.10750">
    <property type="entry name" value="Isocitrate/Isopropylmalate dehydrogenase-like"/>
    <property type="match status" value="1"/>
</dbReference>
<keyword evidence="3" id="KW-0560">Oxidoreductase</keyword>
<evidence type="ECO:0000256" key="1">
    <source>
        <dbReference type="ARBA" id="ARBA00007686"/>
    </source>
</evidence>
<evidence type="ECO:0000259" key="5">
    <source>
        <dbReference type="SMART" id="SM00919"/>
    </source>
</evidence>
<dbReference type="SMART" id="SM01274">
    <property type="entry name" value="malic"/>
    <property type="match status" value="1"/>
</dbReference>
<organism evidence="7 8">
    <name type="scientific">Nannocystis radixulma</name>
    <dbReference type="NCBI Taxonomy" id="2995305"/>
    <lineage>
        <taxon>Bacteria</taxon>
        <taxon>Pseudomonadati</taxon>
        <taxon>Myxococcota</taxon>
        <taxon>Polyangia</taxon>
        <taxon>Nannocystales</taxon>
        <taxon>Nannocystaceae</taxon>
        <taxon>Nannocystis</taxon>
    </lineage>
</organism>
<dbReference type="Proteomes" id="UP001217838">
    <property type="component" value="Unassembled WGS sequence"/>
</dbReference>
<dbReference type="Gene3D" id="3.40.50.720">
    <property type="entry name" value="NAD(P)-binding Rossmann-like Domain"/>
    <property type="match status" value="1"/>
</dbReference>
<dbReference type="Pfam" id="PF03949">
    <property type="entry name" value="Malic_M"/>
    <property type="match status" value="1"/>
</dbReference>
<dbReference type="Pfam" id="PF01515">
    <property type="entry name" value="PTA_PTB"/>
    <property type="match status" value="1"/>
</dbReference>
<dbReference type="InterPro" id="IPR045213">
    <property type="entry name" value="Malic_NAD-bd_bact_type"/>
</dbReference>
<dbReference type="PANTHER" id="PTHR43237:SF4">
    <property type="entry name" value="NADP-DEPENDENT MALIC ENZYME"/>
    <property type="match status" value="1"/>
</dbReference>
<dbReference type="InterPro" id="IPR037062">
    <property type="entry name" value="Malic_N_dom_sf"/>
</dbReference>
<dbReference type="InterPro" id="IPR012301">
    <property type="entry name" value="Malic_N_dom"/>
</dbReference>
<dbReference type="Gene3D" id="3.40.50.10380">
    <property type="entry name" value="Malic enzyme, N-terminal domain"/>
    <property type="match status" value="1"/>
</dbReference>
<dbReference type="InterPro" id="IPR012188">
    <property type="entry name" value="ME_PTA"/>
</dbReference>
<sequence length="766" mass="83150">MSNPRSQRGKDALEFHAKGRPGKIQVVPTKPLTTQRDLSLAYSPGVAEPCMEIFKDPAEVYKYTARGNLVAVISDGTAVLGLGDIGPLASKPVMEGKGVLFKKFADIDVFDLEVKATSPDQFIECVAALEPTFGGINLEDIKAPECFYIEEKLKQRMNIPVFHDDQHGTAIISGAALLNAVEIQKKSIGELKVVVSGAGASAIACAKFYVSLGVKLENILMCDSKGVLSTKRKFEAGDPKLEFVRDVAAVTMADAMVGADLMLGLSRAGLVTPEMLQTMAPRPIIFALANPDPEIDYPTAKETRPDAIVATGRSDYNNQVNNVLGFPFIFRGALDVRATQINEAMKVAAAHALAELARKDVPQVVNAAYGEEFHFGPEYIIPKPFDPRVLHWVAPAVAKAAMDTGVAQIQLELDAYRERLQGLLGGSTAVMRKFVRMAAGAPKKVVFPEGDDPRILKACSIITEERIARPILLGDPQRIEKLIRDQDIDLLEGSYEIVDPREDPAASAYAEILHRRRERKGVTAELSRLLMRERNHFGMMMVAERRVDGIVTGLNFSYSDTIRPALQIIGIRPGARRICGMYLMLHKGGMLFFGDTTVNLDYDATTLADVAEMVAEAARTFGVTPRVAMLSFSNFGSVRDARSTMVADATALLRRRRPDLEVEGEMQANVAVDYTLMQSIFPSTQLTGPANVLIFPNLEAGNVAYKLMRELGGVPAVGPVLLGMARPVTVLERDCSVDNIVHMTALTVVAAQKEEADAGGGGPQLV</sequence>
<evidence type="ECO:0000256" key="2">
    <source>
        <dbReference type="ARBA" id="ARBA00008756"/>
    </source>
</evidence>
<dbReference type="SMART" id="SM00919">
    <property type="entry name" value="Malic_M"/>
    <property type="match status" value="1"/>
</dbReference>
<evidence type="ECO:0000256" key="4">
    <source>
        <dbReference type="ARBA" id="ARBA00023268"/>
    </source>
</evidence>
<evidence type="ECO:0000259" key="6">
    <source>
        <dbReference type="SMART" id="SM01274"/>
    </source>
</evidence>
<keyword evidence="8" id="KW-1185">Reference proteome</keyword>
<gene>
    <name evidence="7" type="ORF">POL58_13620</name>
</gene>
<dbReference type="EMBL" id="JAQNDN010000005">
    <property type="protein sequence ID" value="MDC0668787.1"/>
    <property type="molecule type" value="Genomic_DNA"/>
</dbReference>
<accession>A0ABT5B3X0</accession>
<dbReference type="PANTHER" id="PTHR43237">
    <property type="entry name" value="NADP-DEPENDENT MALIC ENZYME"/>
    <property type="match status" value="1"/>
</dbReference>
<evidence type="ECO:0000256" key="3">
    <source>
        <dbReference type="ARBA" id="ARBA00023002"/>
    </source>
</evidence>
<dbReference type="InterPro" id="IPR046346">
    <property type="entry name" value="Aminoacid_DH-like_N_sf"/>
</dbReference>
<dbReference type="Gene3D" id="3.40.50.10950">
    <property type="match status" value="1"/>
</dbReference>
<dbReference type="SUPFAM" id="SSF53659">
    <property type="entry name" value="Isocitrate/Isopropylmalate dehydrogenase-like"/>
    <property type="match status" value="1"/>
</dbReference>
<feature type="domain" description="Malic enzyme N-terminal" evidence="6">
    <location>
        <begin position="21"/>
        <end position="154"/>
    </location>
</feature>
<evidence type="ECO:0000313" key="8">
    <source>
        <dbReference type="Proteomes" id="UP001217838"/>
    </source>
</evidence>
<dbReference type="InterPro" id="IPR002505">
    <property type="entry name" value="PTA_PTB"/>
</dbReference>
<dbReference type="CDD" id="cd05311">
    <property type="entry name" value="NAD_bind_2_malic_enz"/>
    <property type="match status" value="1"/>
</dbReference>
<dbReference type="Pfam" id="PF00390">
    <property type="entry name" value="malic"/>
    <property type="match status" value="1"/>
</dbReference>
<keyword evidence="4" id="KW-0511">Multifunctional enzyme</keyword>
<reference evidence="7 8" key="1">
    <citation type="submission" date="2022-11" db="EMBL/GenBank/DDBJ databases">
        <title>Minimal conservation of predation-associated metabolite biosynthetic gene clusters underscores biosynthetic potential of Myxococcota including descriptions for ten novel species: Archangium lansinium sp. nov., Myxococcus landrumus sp. nov., Nannocystis bai.</title>
        <authorList>
            <person name="Ahearne A."/>
            <person name="Stevens C."/>
            <person name="Dowd S."/>
        </authorList>
    </citation>
    <scope>NUCLEOTIDE SEQUENCE [LARGE SCALE GENOMIC DNA]</scope>
    <source>
        <strain evidence="7 8">NCELM</strain>
    </source>
</reference>
<dbReference type="SUPFAM" id="SSF53223">
    <property type="entry name" value="Aminoacid dehydrogenase-like, N-terminal domain"/>
    <property type="match status" value="1"/>
</dbReference>
<dbReference type="InterPro" id="IPR051674">
    <property type="entry name" value="Malate_Decarboxylase"/>
</dbReference>
<comment type="similarity">
    <text evidence="1">In the N-terminal section; belongs to the malic enzymes family.</text>
</comment>
<dbReference type="InterPro" id="IPR036291">
    <property type="entry name" value="NAD(P)-bd_dom_sf"/>
</dbReference>
<proteinExistence type="inferred from homology"/>
<feature type="domain" description="Malic enzyme NAD-binding" evidence="5">
    <location>
        <begin position="166"/>
        <end position="402"/>
    </location>
</feature>
<dbReference type="SUPFAM" id="SSF51735">
    <property type="entry name" value="NAD(P)-binding Rossmann-fold domains"/>
    <property type="match status" value="1"/>
</dbReference>
<evidence type="ECO:0000313" key="7">
    <source>
        <dbReference type="EMBL" id="MDC0668787.1"/>
    </source>
</evidence>
<protein>
    <submittedName>
        <fullName evidence="7">NADP-dependent malic enzyme</fullName>
    </submittedName>
</protein>
<comment type="caution">
    <text evidence="7">The sequence shown here is derived from an EMBL/GenBank/DDBJ whole genome shotgun (WGS) entry which is preliminary data.</text>
</comment>
<dbReference type="InterPro" id="IPR042112">
    <property type="entry name" value="P_AcTrfase_dom2"/>
</dbReference>
<dbReference type="RefSeq" id="WP_271998286.1">
    <property type="nucleotide sequence ID" value="NZ_JAQNDN010000005.1"/>
</dbReference>
<comment type="similarity">
    <text evidence="2">In the C-terminal section; belongs to the phosphate acetyltransferase and butyryltransferase family.</text>
</comment>